<evidence type="ECO:0000313" key="3">
    <source>
        <dbReference type="Proteomes" id="UP001146793"/>
    </source>
</evidence>
<evidence type="ECO:0000313" key="2">
    <source>
        <dbReference type="EMBL" id="KAJ3440377.1"/>
    </source>
</evidence>
<name>A0AAV7ZI18_9EUKA</name>
<dbReference type="AlphaFoldDB" id="A0AAV7ZI18"/>
<feature type="region of interest" description="Disordered" evidence="1">
    <location>
        <begin position="49"/>
        <end position="71"/>
    </location>
</feature>
<organism evidence="2 3">
    <name type="scientific">Anaeramoeba flamelloides</name>
    <dbReference type="NCBI Taxonomy" id="1746091"/>
    <lineage>
        <taxon>Eukaryota</taxon>
        <taxon>Metamonada</taxon>
        <taxon>Anaeramoebidae</taxon>
        <taxon>Anaeramoeba</taxon>
    </lineage>
</organism>
<feature type="compositionally biased region" description="Acidic residues" evidence="1">
    <location>
        <begin position="61"/>
        <end position="71"/>
    </location>
</feature>
<evidence type="ECO:0000256" key="1">
    <source>
        <dbReference type="SAM" id="MobiDB-lite"/>
    </source>
</evidence>
<sequence length="71" mass="8241">MTLVLKVQDVDLKRKVNNNGVTSYSFSDNSGLSSTDAFNLLFMAIKNSQQKKEEKKKQQEQEEEEEEQKEK</sequence>
<proteinExistence type="predicted"/>
<gene>
    <name evidence="2" type="ORF">M0812_14549</name>
</gene>
<comment type="caution">
    <text evidence="2">The sequence shown here is derived from an EMBL/GenBank/DDBJ whole genome shotgun (WGS) entry which is preliminary data.</text>
</comment>
<feature type="compositionally biased region" description="Basic and acidic residues" evidence="1">
    <location>
        <begin position="50"/>
        <end position="60"/>
    </location>
</feature>
<dbReference type="Proteomes" id="UP001146793">
    <property type="component" value="Unassembled WGS sequence"/>
</dbReference>
<protein>
    <submittedName>
        <fullName evidence="2">Uncharacterized protein</fullName>
    </submittedName>
</protein>
<dbReference type="EMBL" id="JANTQA010000031">
    <property type="protein sequence ID" value="KAJ3440377.1"/>
    <property type="molecule type" value="Genomic_DNA"/>
</dbReference>
<accession>A0AAV7ZI18</accession>
<reference evidence="2" key="1">
    <citation type="submission" date="2022-08" db="EMBL/GenBank/DDBJ databases">
        <title>Novel sulphate-reducing endosymbionts in the free-living metamonad Anaeramoeba.</title>
        <authorList>
            <person name="Jerlstrom-Hultqvist J."/>
            <person name="Cepicka I."/>
            <person name="Gallot-Lavallee L."/>
            <person name="Salas-Leiva D."/>
            <person name="Curtis B.A."/>
            <person name="Zahonova K."/>
            <person name="Pipaliya S."/>
            <person name="Dacks J."/>
            <person name="Roger A.J."/>
        </authorList>
    </citation>
    <scope>NUCLEOTIDE SEQUENCE</scope>
    <source>
        <strain evidence="2">Busselton2</strain>
    </source>
</reference>